<feature type="domain" description="CS" evidence="4">
    <location>
        <begin position="174"/>
        <end position="269"/>
    </location>
</feature>
<dbReference type="InterPro" id="IPR037898">
    <property type="entry name" value="NudC_fam"/>
</dbReference>
<dbReference type="GO" id="GO:0005737">
    <property type="term" value="C:cytoplasm"/>
    <property type="evidence" value="ECO:0007669"/>
    <property type="project" value="UniProtKB-SubCell"/>
</dbReference>
<feature type="region of interest" description="Disordered" evidence="3">
    <location>
        <begin position="70"/>
        <end position="108"/>
    </location>
</feature>
<dbReference type="EMBL" id="JAFCMP010000036">
    <property type="protein sequence ID" value="KAG5190269.1"/>
    <property type="molecule type" value="Genomic_DNA"/>
</dbReference>
<evidence type="ECO:0000313" key="6">
    <source>
        <dbReference type="Proteomes" id="UP000664859"/>
    </source>
</evidence>
<dbReference type="PANTHER" id="PTHR12356:SF3">
    <property type="entry name" value="NUCLEAR MIGRATION PROTEIN NUDC"/>
    <property type="match status" value="1"/>
</dbReference>
<sequence length="275" mass="30083">MEWRLAEAGCSWKRTKTDGHSSRRQWWRRHITMSEDTSVFGTVGAFMGTWWFAILAILALSMASLQAFKAESPEDKKERLREERRVQRKQQKDKGGGDVDDILDSLLKTPAPGAPGAAAAPAARAAAAAAAPPAAAAQGGAEGSAAGEPGPEPQRRCRPAMLQLAALSAGARLRAQLPLRWTQSDDEVEIFLSVPKELGRSDIGFTLTGTSRITVTIKKEVVLSGELYKSVDREGCNWQIEDEGERRVVWIQLTKSEPSTRPGYWRALLKQTDAS</sequence>
<dbReference type="CDD" id="cd06467">
    <property type="entry name" value="p23_NUDC_like"/>
    <property type="match status" value="1"/>
</dbReference>
<dbReference type="Pfam" id="PF04969">
    <property type="entry name" value="CS"/>
    <property type="match status" value="1"/>
</dbReference>
<dbReference type="Gene3D" id="2.60.40.790">
    <property type="match status" value="1"/>
</dbReference>
<keyword evidence="6" id="KW-1185">Reference proteome</keyword>
<comment type="caution">
    <text evidence="5">The sequence shown here is derived from an EMBL/GenBank/DDBJ whole genome shotgun (WGS) entry which is preliminary data.</text>
</comment>
<dbReference type="Proteomes" id="UP000664859">
    <property type="component" value="Unassembled WGS sequence"/>
</dbReference>
<name>A0A836CLZ7_9STRA</name>
<dbReference type="GO" id="GO:0006457">
    <property type="term" value="P:protein folding"/>
    <property type="evidence" value="ECO:0007669"/>
    <property type="project" value="TreeGrafter"/>
</dbReference>
<reference evidence="5" key="1">
    <citation type="submission" date="2021-02" db="EMBL/GenBank/DDBJ databases">
        <title>First Annotated Genome of the Yellow-green Alga Tribonema minus.</title>
        <authorList>
            <person name="Mahan K.M."/>
        </authorList>
    </citation>
    <scope>NUCLEOTIDE SEQUENCE</scope>
    <source>
        <strain evidence="5">UTEX B ZZ1240</strain>
    </source>
</reference>
<protein>
    <recommendedName>
        <fullName evidence="4">CS domain-containing protein</fullName>
    </recommendedName>
</protein>
<evidence type="ECO:0000256" key="3">
    <source>
        <dbReference type="SAM" id="MobiDB-lite"/>
    </source>
</evidence>
<dbReference type="PANTHER" id="PTHR12356">
    <property type="entry name" value="NUCLEAR MOVEMENT PROTEIN NUDC"/>
    <property type="match status" value="1"/>
</dbReference>
<evidence type="ECO:0000313" key="5">
    <source>
        <dbReference type="EMBL" id="KAG5190269.1"/>
    </source>
</evidence>
<evidence type="ECO:0000256" key="1">
    <source>
        <dbReference type="ARBA" id="ARBA00004496"/>
    </source>
</evidence>
<gene>
    <name evidence="5" type="ORF">JKP88DRAFT_352762</name>
</gene>
<dbReference type="AlphaFoldDB" id="A0A836CLZ7"/>
<organism evidence="5 6">
    <name type="scientific">Tribonema minus</name>
    <dbReference type="NCBI Taxonomy" id="303371"/>
    <lineage>
        <taxon>Eukaryota</taxon>
        <taxon>Sar</taxon>
        <taxon>Stramenopiles</taxon>
        <taxon>Ochrophyta</taxon>
        <taxon>PX clade</taxon>
        <taxon>Xanthophyceae</taxon>
        <taxon>Tribonematales</taxon>
        <taxon>Tribonemataceae</taxon>
        <taxon>Tribonema</taxon>
    </lineage>
</organism>
<evidence type="ECO:0000256" key="2">
    <source>
        <dbReference type="ARBA" id="ARBA00022490"/>
    </source>
</evidence>
<comment type="subcellular location">
    <subcellularLocation>
        <location evidence="1">Cytoplasm</location>
    </subcellularLocation>
</comment>
<dbReference type="InterPro" id="IPR008978">
    <property type="entry name" value="HSP20-like_chaperone"/>
</dbReference>
<evidence type="ECO:0000259" key="4">
    <source>
        <dbReference type="PROSITE" id="PS51203"/>
    </source>
</evidence>
<dbReference type="InterPro" id="IPR007052">
    <property type="entry name" value="CS_dom"/>
</dbReference>
<feature type="compositionally biased region" description="Basic and acidic residues" evidence="3">
    <location>
        <begin position="71"/>
        <end position="97"/>
    </location>
</feature>
<dbReference type="GO" id="GO:0051082">
    <property type="term" value="F:unfolded protein binding"/>
    <property type="evidence" value="ECO:0007669"/>
    <property type="project" value="TreeGrafter"/>
</dbReference>
<proteinExistence type="predicted"/>
<accession>A0A836CLZ7</accession>
<dbReference type="OrthoDB" id="515366at2759"/>
<keyword evidence="2" id="KW-0963">Cytoplasm</keyword>
<dbReference type="PROSITE" id="PS51203">
    <property type="entry name" value="CS"/>
    <property type="match status" value="1"/>
</dbReference>
<dbReference type="SUPFAM" id="SSF49764">
    <property type="entry name" value="HSP20-like chaperones"/>
    <property type="match status" value="1"/>
</dbReference>